<evidence type="ECO:0000256" key="2">
    <source>
        <dbReference type="ARBA" id="ARBA00022679"/>
    </source>
</evidence>
<name>A0A0F3M4T6_ORITS</name>
<protein>
    <submittedName>
        <fullName evidence="5">D12 class N6 adenine-specific DNA methyltransferase family protein</fullName>
    </submittedName>
</protein>
<dbReference type="AlphaFoldDB" id="A0A0F3M4T6"/>
<organism evidence="5 6">
    <name type="scientific">Orientia tsutsugamushi str. Gilliam</name>
    <dbReference type="NCBI Taxonomy" id="1359184"/>
    <lineage>
        <taxon>Bacteria</taxon>
        <taxon>Pseudomonadati</taxon>
        <taxon>Pseudomonadota</taxon>
        <taxon>Alphaproteobacteria</taxon>
        <taxon>Rickettsiales</taxon>
        <taxon>Rickettsiaceae</taxon>
        <taxon>Rickettsieae</taxon>
        <taxon>Orientia</taxon>
    </lineage>
</organism>
<sequence>MSIAISNEPKPFLHWVGGKRRIVNKLIEHLPQHHILYYEPFLGGGALFFQVGICLNNVFCLILIST</sequence>
<reference evidence="5 6" key="1">
    <citation type="submission" date="2015-02" db="EMBL/GenBank/DDBJ databases">
        <title>Genome Sequencing of Rickettsiales.</title>
        <authorList>
            <person name="Daugherty S.C."/>
            <person name="Su Q."/>
            <person name="Abolude K."/>
            <person name="Beier-Sexton M."/>
            <person name="Carlyon J.A."/>
            <person name="Carter R."/>
            <person name="Day N.P."/>
            <person name="Dumler S.J."/>
            <person name="Dyachenko V."/>
            <person name="Godinez A."/>
            <person name="Kurtti T.J."/>
            <person name="Lichay M."/>
            <person name="Mullins K.E."/>
            <person name="Ott S."/>
            <person name="Pappas-Brown V."/>
            <person name="Paris D.H."/>
            <person name="Patel P."/>
            <person name="Richards A.L."/>
            <person name="Sadzewicz L."/>
            <person name="Sears K."/>
            <person name="Seidman D."/>
            <person name="Sengamalay N."/>
            <person name="Stenos J."/>
            <person name="Tallon L.J."/>
            <person name="Vincent G."/>
            <person name="Fraser C.M."/>
            <person name="Munderloh U."/>
            <person name="Dunning-Hotopp J.C."/>
        </authorList>
    </citation>
    <scope>NUCLEOTIDE SEQUENCE [LARGE SCALE GENOMIC DNA]</scope>
    <source>
        <strain evidence="5 6">Gilliam</strain>
    </source>
</reference>
<proteinExistence type="predicted"/>
<comment type="caution">
    <text evidence="5">The sequence shown here is derived from an EMBL/GenBank/DDBJ whole genome shotgun (WGS) entry which is preliminary data.</text>
</comment>
<evidence type="ECO:0000313" key="5">
    <source>
        <dbReference type="EMBL" id="KJV50760.1"/>
    </source>
</evidence>
<keyword evidence="1 5" id="KW-0489">Methyltransferase</keyword>
<dbReference type="Proteomes" id="UP000033769">
    <property type="component" value="Unassembled WGS sequence"/>
</dbReference>
<dbReference type="InterPro" id="IPR012327">
    <property type="entry name" value="MeTrfase_D12"/>
</dbReference>
<evidence type="ECO:0000256" key="1">
    <source>
        <dbReference type="ARBA" id="ARBA00022603"/>
    </source>
</evidence>
<accession>A0A0F3M4T6</accession>
<keyword evidence="3" id="KW-0949">S-adenosyl-L-methionine</keyword>
<keyword evidence="4" id="KW-0472">Membrane</keyword>
<feature type="transmembrane region" description="Helical" evidence="4">
    <location>
        <begin position="41"/>
        <end position="64"/>
    </location>
</feature>
<evidence type="ECO:0000256" key="3">
    <source>
        <dbReference type="ARBA" id="ARBA00022691"/>
    </source>
</evidence>
<dbReference type="Pfam" id="PF02086">
    <property type="entry name" value="MethyltransfD12"/>
    <property type="match status" value="1"/>
</dbReference>
<dbReference type="GO" id="GO:0032259">
    <property type="term" value="P:methylation"/>
    <property type="evidence" value="ECO:0007669"/>
    <property type="project" value="UniProtKB-KW"/>
</dbReference>
<keyword evidence="4" id="KW-0812">Transmembrane</keyword>
<dbReference type="Gene3D" id="3.40.50.150">
    <property type="entry name" value="Vaccinia Virus protein VP39"/>
    <property type="match status" value="1"/>
</dbReference>
<dbReference type="PRINTS" id="PR00505">
    <property type="entry name" value="D12N6MTFRASE"/>
</dbReference>
<dbReference type="GO" id="GO:0009007">
    <property type="term" value="F:site-specific DNA-methyltransferase (adenine-specific) activity"/>
    <property type="evidence" value="ECO:0007669"/>
    <property type="project" value="UniProtKB-EC"/>
</dbReference>
<keyword evidence="4" id="KW-1133">Transmembrane helix</keyword>
<dbReference type="InterPro" id="IPR029063">
    <property type="entry name" value="SAM-dependent_MTases_sf"/>
</dbReference>
<evidence type="ECO:0000256" key="4">
    <source>
        <dbReference type="SAM" id="Phobius"/>
    </source>
</evidence>
<evidence type="ECO:0000313" key="6">
    <source>
        <dbReference type="Proteomes" id="UP000033769"/>
    </source>
</evidence>
<dbReference type="SUPFAM" id="SSF53335">
    <property type="entry name" value="S-adenosyl-L-methionine-dependent methyltransferases"/>
    <property type="match status" value="1"/>
</dbReference>
<keyword evidence="2 5" id="KW-0808">Transferase</keyword>
<dbReference type="EMBL" id="LANO01000066">
    <property type="protein sequence ID" value="KJV50760.1"/>
    <property type="molecule type" value="Genomic_DNA"/>
</dbReference>
<gene>
    <name evidence="5" type="ORF">OTSGILL_2793</name>
</gene>
<dbReference type="PATRIC" id="fig|1359184.3.peg.2844"/>
<dbReference type="GO" id="GO:0009307">
    <property type="term" value="P:DNA restriction-modification system"/>
    <property type="evidence" value="ECO:0007669"/>
    <property type="project" value="InterPro"/>
</dbReference>